<dbReference type="Gene3D" id="2.30.18.10">
    <property type="entry name" value="Transcription factor IIA (TFIIA), beta-barrel domain"/>
    <property type="match status" value="1"/>
</dbReference>
<dbReference type="Proteomes" id="UP000327044">
    <property type="component" value="Unassembled WGS sequence"/>
</dbReference>
<dbReference type="EMBL" id="VVIM01000001">
    <property type="protein sequence ID" value="KAB0804704.1"/>
    <property type="molecule type" value="Genomic_DNA"/>
</dbReference>
<comment type="caution">
    <text evidence="6">The sequence shown here is derived from an EMBL/GenBank/DDBJ whole genome shotgun (WGS) entry which is preliminary data.</text>
</comment>
<feature type="compositionally biased region" description="Basic residues" evidence="5">
    <location>
        <begin position="159"/>
        <end position="179"/>
    </location>
</feature>
<keyword evidence="7" id="KW-1185">Reference proteome</keyword>
<keyword evidence="3" id="KW-0804">Transcription</keyword>
<dbReference type="AlphaFoldDB" id="A0A5N4B576"/>
<dbReference type="InterPro" id="IPR004855">
    <property type="entry name" value="TFIIA_asu/bsu"/>
</dbReference>
<dbReference type="PANTHER" id="PTHR12694:SF9">
    <property type="entry name" value="TFIIA-ALPHA AND BETA-LIKE FACTOR"/>
    <property type="match status" value="1"/>
</dbReference>
<gene>
    <name evidence="6" type="ORF">PPYR_01674</name>
</gene>
<dbReference type="Pfam" id="PF03153">
    <property type="entry name" value="TFIIA"/>
    <property type="match status" value="1"/>
</dbReference>
<feature type="compositionally biased region" description="Polar residues" evidence="5">
    <location>
        <begin position="122"/>
        <end position="140"/>
    </location>
</feature>
<evidence type="ECO:0000256" key="3">
    <source>
        <dbReference type="ARBA" id="ARBA00023163"/>
    </source>
</evidence>
<sequence>MELPQVYQELVSDVVVSCFPMFSESGFQPEILMQLEQLWLRKLMKNGNNYVDLDRILLEKAPSTVKKRKRSTLTSTPTVKKKTVIRYSCKPLLKVTNRSMPEIGFHERKSAMFDSRKRSLHTHSTNGVIATGEDLSTTNGVIRHGSHKRQGRSTNLSTGKKRKGKKQHNSPRATLKNRRSVLPDNSENESVPPPAPLGIKPAGEEADVSLTASRSDVPGPEKTESLPEHLRTSNGEEVCVSSVPLRNGVQRKRRIKKATIPTDGIPYNRKLRSGGLCNLDLQWLRTPRRRKNTQHVKPQTPCELNCPSDSCTVSRSKEVIKQSNIHEIDKSVQPDSLVPNFSWTRILNDAQTKTGTETSHEMSVVALLPTQAEKDSQISAENTKENTNQVTKIGSQKRKKRRRLTYGLKELGNDSGQHSGLRLRSGALYKTHTRPQMRRKKLNEQLNIDGQCDISNKLDLNCDIQETDFITTPKELGNTNRDEQCDNLTESRCKEVLASDQTKEQIAVNTHDLGVFLNGTPETTNCCDRYVSSELKRDGNFQLLCRSKSIRVRDYLSEVNRRLENNSFETSDLCQNLPTSVPRQLKVVDEGERSTRTNGNFPRVNRGKLRYNGARFNRKQLTRRRSSGGSCSYLVNAGSNRRAIKLVRNSLGATVRNLALEKKTKHLNESEVQLSTKEEVVLNGNGSLAMANCEEFASILNLGEHTSTQLCRAKPIRLRRDYKLLKNDRIITTNRVNNLITIHVPQVSNSTTTQIDLCGTEQNSVLPTTDLVPEPKDIQEELDSGTQIIKRNQNGHDIDLPLEVERYSYKYENPYANRTDISKCKRVKIALPPRDGFTKDELTCIIKVPPWALQGSKWTKLLTPIIRRIDSDNLPIVDATSLLQDYINNYEQPVLQVDGVGARFILKSSTKYSSTQPIKTVRYNSDIDSNDDVTDEEDVCSAFQAKNFIWCQFVNIKHHKNVWRLNLKHGAMYLNGKEYFFNSAKGVVTW</sequence>
<feature type="region of interest" description="Disordered" evidence="5">
    <location>
        <begin position="113"/>
        <end position="235"/>
    </location>
</feature>
<name>A0A5N4B576_PHOPY</name>
<dbReference type="Gene3D" id="1.10.287.100">
    <property type="match status" value="1"/>
</dbReference>
<proteinExistence type="inferred from homology"/>
<evidence type="ECO:0000256" key="5">
    <source>
        <dbReference type="SAM" id="MobiDB-lite"/>
    </source>
</evidence>
<dbReference type="InterPro" id="IPR009088">
    <property type="entry name" value="TFIIA_b-brl"/>
</dbReference>
<evidence type="ECO:0000313" key="7">
    <source>
        <dbReference type="Proteomes" id="UP000327044"/>
    </source>
</evidence>
<comment type="similarity">
    <text evidence="2">Belongs to the TFIIA subunit 1 family.</text>
</comment>
<evidence type="ECO:0000256" key="4">
    <source>
        <dbReference type="ARBA" id="ARBA00023242"/>
    </source>
</evidence>
<organism evidence="6 7">
    <name type="scientific">Photinus pyralis</name>
    <name type="common">Common eastern firefly</name>
    <name type="synonym">Lampyris pyralis</name>
    <dbReference type="NCBI Taxonomy" id="7054"/>
    <lineage>
        <taxon>Eukaryota</taxon>
        <taxon>Metazoa</taxon>
        <taxon>Ecdysozoa</taxon>
        <taxon>Arthropoda</taxon>
        <taxon>Hexapoda</taxon>
        <taxon>Insecta</taxon>
        <taxon>Pterygota</taxon>
        <taxon>Neoptera</taxon>
        <taxon>Endopterygota</taxon>
        <taxon>Coleoptera</taxon>
        <taxon>Polyphaga</taxon>
        <taxon>Elateriformia</taxon>
        <taxon>Elateroidea</taxon>
        <taxon>Lampyridae</taxon>
        <taxon>Lampyrinae</taxon>
        <taxon>Photinus</taxon>
    </lineage>
</organism>
<dbReference type="GO" id="GO:0005672">
    <property type="term" value="C:transcription factor TFIIA complex"/>
    <property type="evidence" value="ECO:0007669"/>
    <property type="project" value="InterPro"/>
</dbReference>
<dbReference type="PANTHER" id="PTHR12694">
    <property type="entry name" value="TRANSCRIPTION INITIATION FACTOR IIA SUBUNIT 1"/>
    <property type="match status" value="1"/>
</dbReference>
<protein>
    <submittedName>
        <fullName evidence="6">Uncharacterized protein</fullName>
    </submittedName>
</protein>
<accession>A0A5N4B576</accession>
<keyword evidence="4" id="KW-0539">Nucleus</keyword>
<evidence type="ECO:0000256" key="1">
    <source>
        <dbReference type="ARBA" id="ARBA00004123"/>
    </source>
</evidence>
<reference evidence="6 7" key="1">
    <citation type="journal article" date="2018" name="Elife">
        <title>Firefly genomes illuminate parallel origins of bioluminescence in beetles.</title>
        <authorList>
            <person name="Fallon T.R."/>
            <person name="Lower S.E."/>
            <person name="Chang C.H."/>
            <person name="Bessho-Uehara M."/>
            <person name="Martin G.J."/>
            <person name="Bewick A.J."/>
            <person name="Behringer M."/>
            <person name="Debat H.J."/>
            <person name="Wong I."/>
            <person name="Day J.C."/>
            <person name="Suvorov A."/>
            <person name="Silva C.J."/>
            <person name="Stanger-Hall K.F."/>
            <person name="Hall D.W."/>
            <person name="Schmitz R.J."/>
            <person name="Nelson D.R."/>
            <person name="Lewis S.M."/>
            <person name="Shigenobu S."/>
            <person name="Bybee S.M."/>
            <person name="Larracuente A.M."/>
            <person name="Oba Y."/>
            <person name="Weng J.K."/>
        </authorList>
    </citation>
    <scope>NUCLEOTIDE SEQUENCE [LARGE SCALE GENOMIC DNA]</scope>
    <source>
        <strain evidence="6">1611_PpyrPB1</strain>
        <tissue evidence="6">Whole body</tissue>
    </source>
</reference>
<dbReference type="InParanoid" id="A0A5N4B576"/>
<comment type="subcellular location">
    <subcellularLocation>
        <location evidence="1">Nucleus</location>
    </subcellularLocation>
</comment>
<dbReference type="GO" id="GO:0006367">
    <property type="term" value="P:transcription initiation at RNA polymerase II promoter"/>
    <property type="evidence" value="ECO:0007669"/>
    <property type="project" value="InterPro"/>
</dbReference>
<evidence type="ECO:0000256" key="2">
    <source>
        <dbReference type="ARBA" id="ARBA00010059"/>
    </source>
</evidence>
<dbReference type="SUPFAM" id="SSF50784">
    <property type="entry name" value="Transcription factor IIA (TFIIA), beta-barrel domain"/>
    <property type="match status" value="1"/>
</dbReference>
<evidence type="ECO:0000313" key="6">
    <source>
        <dbReference type="EMBL" id="KAB0804704.1"/>
    </source>
</evidence>
<feature type="compositionally biased region" description="Basic and acidic residues" evidence="5">
    <location>
        <begin position="219"/>
        <end position="231"/>
    </location>
</feature>